<dbReference type="Pfam" id="PF00078">
    <property type="entry name" value="RVT_1"/>
    <property type="match status" value="1"/>
</dbReference>
<gene>
    <name evidence="4" type="primary">RTase</name>
    <name evidence="4" type="ORF">AWC38_SpisGene14562</name>
</gene>
<evidence type="ECO:0000259" key="3">
    <source>
        <dbReference type="PROSITE" id="PS50878"/>
    </source>
</evidence>
<comment type="cofactor">
    <cofactor evidence="1">
        <name>a divalent metal cation</name>
        <dbReference type="ChEBI" id="CHEBI:60240"/>
    </cofactor>
</comment>
<dbReference type="PANTHER" id="PTHR23080">
    <property type="entry name" value="THAP DOMAIN PROTEIN"/>
    <property type="match status" value="1"/>
</dbReference>
<dbReference type="SUPFAM" id="SSF56672">
    <property type="entry name" value="DNA/RNA polymerases"/>
    <property type="match status" value="1"/>
</dbReference>
<sequence>MDLSKAFDVIQHRLLLARLKAYRLDEDSCALLRDYLSNREQRVKIGDTFLSWNSVKRGVPQGSVLRSILFNTFVNDLFYQIKRAKLSAYADDHQIYYSDKDPLALEECLKKEVEKANQCDEIFDALYNVCDPGENGENIPYWHSSCTGQDTNVLSENDEYMETFPKPGRPRLKDVPMWPSREKVNKHMPEQFKEEYPSTSIIIDCTEVKCQMPFRLRVNSEPFSTYKNNTTLKALVGITTGGALSFVSQLYTGHISDGEIVLRSSILDQKFENGDLVMADKGFTVQDLLPPGVGLNIPPFLGSQGQMSPEDVVKMQSTASLRVHVERAISKIKNFRIWDGIVPLNLYGVVNQMWRVCAVLCNLQKPAIISV</sequence>
<dbReference type="Pfam" id="PF13359">
    <property type="entry name" value="DDE_Tnp_4"/>
    <property type="match status" value="1"/>
</dbReference>
<keyword evidence="4" id="KW-0808">Transferase</keyword>
<dbReference type="EMBL" id="LSMT01000297">
    <property type="protein sequence ID" value="PFX20969.1"/>
    <property type="molecule type" value="Genomic_DNA"/>
</dbReference>
<dbReference type="InterPro" id="IPR027806">
    <property type="entry name" value="HARBI1_dom"/>
</dbReference>
<dbReference type="GO" id="GO:0046872">
    <property type="term" value="F:metal ion binding"/>
    <property type="evidence" value="ECO:0007669"/>
    <property type="project" value="UniProtKB-KW"/>
</dbReference>
<dbReference type="PROSITE" id="PS50878">
    <property type="entry name" value="RT_POL"/>
    <property type="match status" value="1"/>
</dbReference>
<dbReference type="InterPro" id="IPR043502">
    <property type="entry name" value="DNA/RNA_pol_sf"/>
</dbReference>
<dbReference type="OrthoDB" id="5954880at2759"/>
<evidence type="ECO:0000256" key="2">
    <source>
        <dbReference type="ARBA" id="ARBA00022723"/>
    </source>
</evidence>
<dbReference type="PANTHER" id="PTHR23080:SF133">
    <property type="entry name" value="SI:CH211-262I1.5-RELATED"/>
    <property type="match status" value="1"/>
</dbReference>
<organism evidence="4 5">
    <name type="scientific">Stylophora pistillata</name>
    <name type="common">Smooth cauliflower coral</name>
    <dbReference type="NCBI Taxonomy" id="50429"/>
    <lineage>
        <taxon>Eukaryota</taxon>
        <taxon>Metazoa</taxon>
        <taxon>Cnidaria</taxon>
        <taxon>Anthozoa</taxon>
        <taxon>Hexacorallia</taxon>
        <taxon>Scleractinia</taxon>
        <taxon>Astrocoeniina</taxon>
        <taxon>Pocilloporidae</taxon>
        <taxon>Stylophora</taxon>
    </lineage>
</organism>
<keyword evidence="2" id="KW-0479">Metal-binding</keyword>
<reference evidence="5" key="1">
    <citation type="journal article" date="2017" name="bioRxiv">
        <title>Comparative analysis of the genomes of Stylophora pistillata and Acropora digitifera provides evidence for extensive differences between species of corals.</title>
        <authorList>
            <person name="Voolstra C.R."/>
            <person name="Li Y."/>
            <person name="Liew Y.J."/>
            <person name="Baumgarten S."/>
            <person name="Zoccola D."/>
            <person name="Flot J.-F."/>
            <person name="Tambutte S."/>
            <person name="Allemand D."/>
            <person name="Aranda M."/>
        </authorList>
    </citation>
    <scope>NUCLEOTIDE SEQUENCE [LARGE SCALE GENOMIC DNA]</scope>
</reference>
<keyword evidence="4" id="KW-0548">Nucleotidyltransferase</keyword>
<name>A0A2B4RVW4_STYPI</name>
<evidence type="ECO:0000313" key="4">
    <source>
        <dbReference type="EMBL" id="PFX20969.1"/>
    </source>
</evidence>
<comment type="caution">
    <text evidence="4">The sequence shown here is derived from an EMBL/GenBank/DDBJ whole genome shotgun (WGS) entry which is preliminary data.</text>
</comment>
<feature type="domain" description="Reverse transcriptase" evidence="3">
    <location>
        <begin position="1"/>
        <end position="147"/>
    </location>
</feature>
<accession>A0A2B4RVW4</accession>
<protein>
    <submittedName>
        <fullName evidence="4">Putative RNA-directed DNA polymerase from transposon BS</fullName>
    </submittedName>
</protein>
<keyword evidence="5" id="KW-1185">Reference proteome</keyword>
<evidence type="ECO:0000256" key="1">
    <source>
        <dbReference type="ARBA" id="ARBA00001968"/>
    </source>
</evidence>
<keyword evidence="4" id="KW-0695">RNA-directed DNA polymerase</keyword>
<dbReference type="Proteomes" id="UP000225706">
    <property type="component" value="Unassembled WGS sequence"/>
</dbReference>
<dbReference type="GO" id="GO:0003964">
    <property type="term" value="F:RNA-directed DNA polymerase activity"/>
    <property type="evidence" value="ECO:0007669"/>
    <property type="project" value="UniProtKB-KW"/>
</dbReference>
<dbReference type="AlphaFoldDB" id="A0A2B4RVW4"/>
<evidence type="ECO:0000313" key="5">
    <source>
        <dbReference type="Proteomes" id="UP000225706"/>
    </source>
</evidence>
<dbReference type="InterPro" id="IPR000477">
    <property type="entry name" value="RT_dom"/>
</dbReference>
<proteinExistence type="predicted"/>